<name>A0A135ZZM2_9ALTE</name>
<evidence type="ECO:0000313" key="2">
    <source>
        <dbReference type="EMBL" id="KXI28414.1"/>
    </source>
</evidence>
<evidence type="ECO:0000313" key="3">
    <source>
        <dbReference type="Proteomes" id="UP000070299"/>
    </source>
</evidence>
<dbReference type="OrthoDB" id="6382584at2"/>
<reference evidence="3" key="1">
    <citation type="submission" date="2016-02" db="EMBL/GenBank/DDBJ databases">
        <authorList>
            <person name="Schultz-Johansen M."/>
            <person name="Glaring M.A."/>
            <person name="Bech P.K."/>
            <person name="Stougaard P."/>
        </authorList>
    </citation>
    <scope>NUCLEOTIDE SEQUENCE [LARGE SCALE GENOMIC DNA]</scope>
    <source>
        <strain evidence="3">S66</strain>
    </source>
</reference>
<sequence length="224" mass="24778">MQVEKSPLSLFNYIGNSSNTDTGFEKAIARQNSNIASEIRSLQSDISQENVDATLERLQNGDSSLSLQTIDNMLNFNMISVSKDLQQVANDLGINSEINLAQVDGKWQVQGLTNEDGSNNKALQQLQNYLDRNKALQGKLDTINQLSEMLELGKSQEFAKQLQEADVSEPDVVTYLTKAREYLFSIDSFSLSSKHLTPTSQGEAENFFAEVKNTLGLSDNNSSV</sequence>
<dbReference type="Proteomes" id="UP000070299">
    <property type="component" value="Unassembled WGS sequence"/>
</dbReference>
<organism evidence="2 3">
    <name type="scientific">Paraglaciecola hydrolytica</name>
    <dbReference type="NCBI Taxonomy" id="1799789"/>
    <lineage>
        <taxon>Bacteria</taxon>
        <taxon>Pseudomonadati</taxon>
        <taxon>Pseudomonadota</taxon>
        <taxon>Gammaproteobacteria</taxon>
        <taxon>Alteromonadales</taxon>
        <taxon>Alteromonadaceae</taxon>
        <taxon>Paraglaciecola</taxon>
    </lineage>
</organism>
<keyword evidence="1" id="KW-0175">Coiled coil</keyword>
<keyword evidence="3" id="KW-1185">Reference proteome</keyword>
<evidence type="ECO:0000256" key="1">
    <source>
        <dbReference type="SAM" id="Coils"/>
    </source>
</evidence>
<protein>
    <submittedName>
        <fullName evidence="2">Uncharacterized protein</fullName>
    </submittedName>
</protein>
<dbReference type="EMBL" id="LSNE01000006">
    <property type="protein sequence ID" value="KXI28414.1"/>
    <property type="molecule type" value="Genomic_DNA"/>
</dbReference>
<feature type="coiled-coil region" evidence="1">
    <location>
        <begin position="119"/>
        <end position="146"/>
    </location>
</feature>
<gene>
    <name evidence="2" type="ORF">AX660_15030</name>
</gene>
<dbReference type="RefSeq" id="WP_068377189.1">
    <property type="nucleotide sequence ID" value="NZ_LSNE01000006.1"/>
</dbReference>
<accession>A0A135ZZM2</accession>
<comment type="caution">
    <text evidence="2">The sequence shown here is derived from an EMBL/GenBank/DDBJ whole genome shotgun (WGS) entry which is preliminary data.</text>
</comment>
<proteinExistence type="predicted"/>
<dbReference type="AlphaFoldDB" id="A0A135ZZM2"/>